<dbReference type="Proteomes" id="UP000005953">
    <property type="component" value="Unassembled WGS sequence"/>
</dbReference>
<dbReference type="Pfam" id="PF03853">
    <property type="entry name" value="YjeF_N"/>
    <property type="match status" value="1"/>
</dbReference>
<dbReference type="HAMAP" id="MF_01966">
    <property type="entry name" value="NADHX_epimerase"/>
    <property type="match status" value="1"/>
</dbReference>
<dbReference type="GO" id="GO:0016301">
    <property type="term" value="F:kinase activity"/>
    <property type="evidence" value="ECO:0007669"/>
    <property type="project" value="UniProtKB-KW"/>
</dbReference>
<dbReference type="GO" id="GO:0046872">
    <property type="term" value="F:metal ion binding"/>
    <property type="evidence" value="ECO:0007669"/>
    <property type="project" value="UniProtKB-UniRule"/>
</dbReference>
<evidence type="ECO:0000256" key="2">
    <source>
        <dbReference type="ARBA" id="ARBA00000909"/>
    </source>
</evidence>
<dbReference type="HAMAP" id="MF_01965">
    <property type="entry name" value="NADHX_dehydratase"/>
    <property type="match status" value="1"/>
</dbReference>
<evidence type="ECO:0000256" key="13">
    <source>
        <dbReference type="ARBA" id="ARBA00023268"/>
    </source>
</evidence>
<keyword evidence="22" id="KW-0808">Transferase</keyword>
<evidence type="ECO:0000256" key="5">
    <source>
        <dbReference type="ARBA" id="ARBA00022723"/>
    </source>
</evidence>
<keyword evidence="23" id="KW-1185">Reference proteome</keyword>
<dbReference type="InterPro" id="IPR017953">
    <property type="entry name" value="Carbohydrate_kinase_pred_CS"/>
</dbReference>
<dbReference type="PROSITE" id="PS51385">
    <property type="entry name" value="YJEF_N"/>
    <property type="match status" value="1"/>
</dbReference>
<keyword evidence="5 18" id="KW-0479">Metal-binding</keyword>
<feature type="binding site" evidence="18">
    <location>
        <position position="164"/>
    </location>
    <ligand>
        <name>(6S)-NADPHX</name>
        <dbReference type="ChEBI" id="CHEBI:64076"/>
    </ligand>
</feature>
<feature type="binding site" evidence="17">
    <location>
        <position position="313"/>
    </location>
    <ligand>
        <name>(6S)-NADPHX</name>
        <dbReference type="ChEBI" id="CHEBI:64076"/>
    </ligand>
</feature>
<evidence type="ECO:0000256" key="8">
    <source>
        <dbReference type="ARBA" id="ARBA00022857"/>
    </source>
</evidence>
<evidence type="ECO:0000256" key="12">
    <source>
        <dbReference type="ARBA" id="ARBA00023239"/>
    </source>
</evidence>
<comment type="cofactor">
    <cofactor evidence="18 19">
        <name>K(+)</name>
        <dbReference type="ChEBI" id="CHEBI:29103"/>
    </cofactor>
    <text evidence="18 19">Binds 1 potassium ion per subunit.</text>
</comment>
<dbReference type="GO" id="GO:0005524">
    <property type="term" value="F:ATP binding"/>
    <property type="evidence" value="ECO:0007669"/>
    <property type="project" value="UniProtKB-UniRule"/>
</dbReference>
<keyword evidence="9 18" id="KW-0630">Potassium</keyword>
<feature type="binding site" evidence="17">
    <location>
        <position position="426"/>
    </location>
    <ligand>
        <name>(6S)-NADPHX</name>
        <dbReference type="ChEBI" id="CHEBI:64076"/>
    </ligand>
</feature>
<evidence type="ECO:0000256" key="1">
    <source>
        <dbReference type="ARBA" id="ARBA00000013"/>
    </source>
</evidence>
<feature type="domain" description="YjeF N-terminal" evidence="21">
    <location>
        <begin position="22"/>
        <end position="221"/>
    </location>
</feature>
<protein>
    <recommendedName>
        <fullName evidence="19">Bifunctional NAD(P)H-hydrate repair enzyme</fullName>
    </recommendedName>
    <alternativeName>
        <fullName evidence="19">Nicotinamide nucleotide repair protein</fullName>
    </alternativeName>
    <domain>
        <recommendedName>
            <fullName evidence="19">ADP-dependent (S)-NAD(P)H-hydrate dehydratase</fullName>
            <ecNumber evidence="19">4.2.1.136</ecNumber>
        </recommendedName>
        <alternativeName>
            <fullName evidence="19">ADP-dependent NAD(P)HX dehydratase</fullName>
        </alternativeName>
    </domain>
    <domain>
        <recommendedName>
            <fullName evidence="19">NAD(P)H-hydrate epimerase</fullName>
            <ecNumber evidence="19">5.1.99.6</ecNumber>
        </recommendedName>
    </domain>
</protein>
<evidence type="ECO:0000313" key="23">
    <source>
        <dbReference type="Proteomes" id="UP000005953"/>
    </source>
</evidence>
<comment type="function">
    <text evidence="17">Catalyzes the dehydration of the S-form of NAD(P)HX at the expense of ADP, which is converted to AMP. Together with NAD(P)HX epimerase, which catalyzes the epimerization of the S- and R-forms, the enzyme allows the repair of both epimers of NAD(P)HX, a damaged form of NAD(P)H that is a result of enzymatic or heat-dependent hydration.</text>
</comment>
<reference evidence="22 23" key="1">
    <citation type="submission" date="2006-02" db="EMBL/GenBank/DDBJ databases">
        <authorList>
            <person name="Pinhassi J."/>
            <person name="Pedros-Alio C."/>
            <person name="Ferriera S."/>
            <person name="Johnson J."/>
            <person name="Kravitz S."/>
            <person name="Halpern A."/>
            <person name="Remington K."/>
            <person name="Beeson K."/>
            <person name="Tran B."/>
            <person name="Rogers Y.-H."/>
            <person name="Friedman R."/>
            <person name="Venter J.C."/>
        </authorList>
    </citation>
    <scope>NUCLEOTIDE SEQUENCE [LARGE SCALE GENOMIC DNA]</scope>
    <source>
        <strain evidence="22 23">MED297</strain>
    </source>
</reference>
<proteinExistence type="inferred from homology"/>
<evidence type="ECO:0000256" key="4">
    <source>
        <dbReference type="ARBA" id="ARBA00009524"/>
    </source>
</evidence>
<dbReference type="InterPro" id="IPR000631">
    <property type="entry name" value="CARKD"/>
</dbReference>
<dbReference type="InterPro" id="IPR030677">
    <property type="entry name" value="Nnr"/>
</dbReference>
<comment type="similarity">
    <text evidence="4 19">In the C-terminal section; belongs to the NnrD/CARKD family.</text>
</comment>
<dbReference type="GO" id="GO:0052856">
    <property type="term" value="F:NAD(P)HX epimerase activity"/>
    <property type="evidence" value="ECO:0007669"/>
    <property type="project" value="UniProtKB-UniRule"/>
</dbReference>
<evidence type="ECO:0000256" key="3">
    <source>
        <dbReference type="ARBA" id="ARBA00006001"/>
    </source>
</evidence>
<evidence type="ECO:0000256" key="7">
    <source>
        <dbReference type="ARBA" id="ARBA00022840"/>
    </source>
</evidence>
<dbReference type="GO" id="GO:0046496">
    <property type="term" value="P:nicotinamide nucleotide metabolic process"/>
    <property type="evidence" value="ECO:0007669"/>
    <property type="project" value="UniProtKB-UniRule"/>
</dbReference>
<evidence type="ECO:0000259" key="21">
    <source>
        <dbReference type="PROSITE" id="PS51385"/>
    </source>
</evidence>
<evidence type="ECO:0000256" key="6">
    <source>
        <dbReference type="ARBA" id="ARBA00022741"/>
    </source>
</evidence>
<evidence type="ECO:0000256" key="9">
    <source>
        <dbReference type="ARBA" id="ARBA00022958"/>
    </source>
</evidence>
<dbReference type="CDD" id="cd01171">
    <property type="entry name" value="YXKO-related"/>
    <property type="match status" value="1"/>
</dbReference>
<keyword evidence="10 17" id="KW-0520">NAD</keyword>
<dbReference type="InterPro" id="IPR036652">
    <property type="entry name" value="YjeF_N_dom_sf"/>
</dbReference>
<feature type="binding site" evidence="18">
    <location>
        <begin position="135"/>
        <end position="141"/>
    </location>
    <ligand>
        <name>(6S)-NADPHX</name>
        <dbReference type="ChEBI" id="CHEBI:64076"/>
    </ligand>
</feature>
<dbReference type="PROSITE" id="PS51383">
    <property type="entry name" value="YJEF_C_3"/>
    <property type="match status" value="1"/>
</dbReference>
<dbReference type="SUPFAM" id="SSF53613">
    <property type="entry name" value="Ribokinase-like"/>
    <property type="match status" value="1"/>
</dbReference>
<comment type="caution">
    <text evidence="22">The sequence shown here is derived from an EMBL/GenBank/DDBJ whole genome shotgun (WGS) entry which is preliminary data.</text>
</comment>
<evidence type="ECO:0000256" key="11">
    <source>
        <dbReference type="ARBA" id="ARBA00023235"/>
    </source>
</evidence>
<keyword evidence="12 17" id="KW-0456">Lyase</keyword>
<dbReference type="PANTHER" id="PTHR12592:SF0">
    <property type="entry name" value="ATP-DEPENDENT (S)-NAD(P)H-HYDRATE DEHYDRATASE"/>
    <property type="match status" value="1"/>
</dbReference>
<comment type="subunit">
    <text evidence="17">Homotetramer.</text>
</comment>
<feature type="binding site" evidence="17">
    <location>
        <position position="257"/>
    </location>
    <ligand>
        <name>(6S)-NADPHX</name>
        <dbReference type="ChEBI" id="CHEBI:64076"/>
    </ligand>
</feature>
<dbReference type="NCBIfam" id="TIGR00197">
    <property type="entry name" value="yjeF_nterm"/>
    <property type="match status" value="1"/>
</dbReference>
<dbReference type="HOGENOM" id="CLU_024853_4_3_6"/>
<dbReference type="EMBL" id="AAOE01000023">
    <property type="protein sequence ID" value="EAR08258.1"/>
    <property type="molecule type" value="Genomic_DNA"/>
</dbReference>
<dbReference type="EC" id="5.1.99.6" evidence="19"/>
<dbReference type="InterPro" id="IPR004443">
    <property type="entry name" value="YjeF_N_dom"/>
</dbReference>
<feature type="binding site" evidence="17">
    <location>
        <begin position="397"/>
        <end position="401"/>
    </location>
    <ligand>
        <name>AMP</name>
        <dbReference type="ChEBI" id="CHEBI:456215"/>
    </ligand>
</feature>
<comment type="function">
    <text evidence="14 19">Bifunctional enzyme that catalyzes the epimerization of the S- and R-forms of NAD(P)HX and the dehydration of the S-form of NAD(P)HX at the expense of ADP, which is converted to AMP. This allows the repair of both epimers of NAD(P)HX, a damaged form of NAD(P)H that is a result of enzymatic or heat-dependent hydration.</text>
</comment>
<dbReference type="STRING" id="314283.MED297_13947"/>
<dbReference type="Gene3D" id="3.40.50.10260">
    <property type="entry name" value="YjeF N-terminal domain"/>
    <property type="match status" value="1"/>
</dbReference>
<comment type="catalytic activity">
    <reaction evidence="1 18 19">
        <text>(6R)-NADHX = (6S)-NADHX</text>
        <dbReference type="Rhea" id="RHEA:32215"/>
        <dbReference type="ChEBI" id="CHEBI:64074"/>
        <dbReference type="ChEBI" id="CHEBI:64075"/>
        <dbReference type="EC" id="5.1.99.6"/>
    </reaction>
</comment>
<feature type="domain" description="YjeF C-terminal" evidence="20">
    <location>
        <begin position="222"/>
        <end position="481"/>
    </location>
</feature>
<dbReference type="GO" id="GO:0052855">
    <property type="term" value="F:ADP-dependent NAD(P)H-hydrate dehydratase activity"/>
    <property type="evidence" value="ECO:0007669"/>
    <property type="project" value="UniProtKB-UniRule"/>
</dbReference>
<organism evidence="22 23">
    <name type="scientific">Reinekea blandensis MED297</name>
    <dbReference type="NCBI Taxonomy" id="314283"/>
    <lineage>
        <taxon>Bacteria</taxon>
        <taxon>Pseudomonadati</taxon>
        <taxon>Pseudomonadota</taxon>
        <taxon>Gammaproteobacteria</taxon>
        <taxon>Oceanospirillales</taxon>
        <taxon>Saccharospirillaceae</taxon>
        <taxon>Reinekea</taxon>
    </lineage>
</organism>
<dbReference type="GO" id="GO:0110051">
    <property type="term" value="P:metabolite repair"/>
    <property type="evidence" value="ECO:0007669"/>
    <property type="project" value="TreeGrafter"/>
</dbReference>
<sequence>MEDQTMPSPRQQSDLVLTSEQVRYAEQHWAENHGGDTWPLMNAAAQSFVRQTFERVRHGSVLVVVGKGNNGGDGYCIARRLYEAGVPVTVFAPFGEPSPGIDAHRALTELQQTGLPVFAEWPSTSVDTVIDALFGSGLNRPLDPTVIEIIERMNQYPAEVLAVDVPSGLNADTGQPMPVAIRARATHSFIAWKPGTLTAEGPQCCGQLSLDTLGVDVDSDWCWQQETQALPARSGQTHKAQHGNVNVVGGRLGMGGASIIAAGSALAAGAGRVISHCDPAFVTAALVHHPEVMTQPGLPEVVNDDSVWLVGPGLGRDDAAYEQVRRHLHSPGSRGVLDADGLFHLASLDVPCTNWVLTPHEGEAARLLGWRSDKVRNNRPVAAQALASRYQAVVVLKGAGTLVATTSGLTFCHPGSPAMATPGMGDCLAGIIAALLAQRLAPKDAAIVGVNWHAQTGYRLAQRQRLVLASDIIRALPQRDE</sequence>
<dbReference type="PIRSF" id="PIRSF017184">
    <property type="entry name" value="Nnr"/>
    <property type="match status" value="1"/>
</dbReference>
<comment type="similarity">
    <text evidence="18">Belongs to the NnrE/AIBP family.</text>
</comment>
<feature type="binding site" evidence="17">
    <location>
        <position position="360"/>
    </location>
    <ligand>
        <name>(6S)-NADPHX</name>
        <dbReference type="ChEBI" id="CHEBI:64076"/>
    </ligand>
</feature>
<evidence type="ECO:0000256" key="18">
    <source>
        <dbReference type="HAMAP-Rule" id="MF_01966"/>
    </source>
</evidence>
<dbReference type="Gene3D" id="3.40.1190.20">
    <property type="match status" value="1"/>
</dbReference>
<dbReference type="InterPro" id="IPR029056">
    <property type="entry name" value="Ribokinase-like"/>
</dbReference>
<evidence type="ECO:0000256" key="10">
    <source>
        <dbReference type="ARBA" id="ARBA00023027"/>
    </source>
</evidence>
<comment type="cofactor">
    <cofactor evidence="17">
        <name>Mg(2+)</name>
        <dbReference type="ChEBI" id="CHEBI:18420"/>
    </cofactor>
</comment>
<evidence type="ECO:0000256" key="19">
    <source>
        <dbReference type="PIRNR" id="PIRNR017184"/>
    </source>
</evidence>
<keyword evidence="8 17" id="KW-0521">NADP</keyword>
<keyword evidence="11 18" id="KW-0413">Isomerase</keyword>
<feature type="binding site" evidence="18">
    <location>
        <position position="167"/>
    </location>
    <ligand>
        <name>K(+)</name>
        <dbReference type="ChEBI" id="CHEBI:29103"/>
    </ligand>
</feature>
<keyword evidence="22" id="KW-0418">Kinase</keyword>
<feature type="binding site" evidence="18">
    <location>
        <begin position="69"/>
        <end position="73"/>
    </location>
    <ligand>
        <name>(6S)-NADPHX</name>
        <dbReference type="ChEBI" id="CHEBI:64076"/>
    </ligand>
</feature>
<comment type="similarity">
    <text evidence="17">Belongs to the NnrD/CARKD family.</text>
</comment>
<dbReference type="NCBIfam" id="TIGR00196">
    <property type="entry name" value="yjeF_cterm"/>
    <property type="match status" value="1"/>
</dbReference>
<dbReference type="Pfam" id="PF01256">
    <property type="entry name" value="Carb_kinase"/>
    <property type="match status" value="1"/>
</dbReference>
<keyword evidence="13" id="KW-0511">Multifunctional enzyme</keyword>
<evidence type="ECO:0000259" key="20">
    <source>
        <dbReference type="PROSITE" id="PS51383"/>
    </source>
</evidence>
<name>A4BHY6_9GAMM</name>
<comment type="similarity">
    <text evidence="3 19">In the N-terminal section; belongs to the NnrE/AIBP family.</text>
</comment>
<accession>A4BHY6</accession>
<comment type="catalytic activity">
    <reaction evidence="15 17 19">
        <text>(6S)-NADHX + ADP = AMP + phosphate + NADH + H(+)</text>
        <dbReference type="Rhea" id="RHEA:32223"/>
        <dbReference type="ChEBI" id="CHEBI:15378"/>
        <dbReference type="ChEBI" id="CHEBI:43474"/>
        <dbReference type="ChEBI" id="CHEBI:57945"/>
        <dbReference type="ChEBI" id="CHEBI:64074"/>
        <dbReference type="ChEBI" id="CHEBI:456215"/>
        <dbReference type="ChEBI" id="CHEBI:456216"/>
        <dbReference type="EC" id="4.2.1.136"/>
    </reaction>
</comment>
<comment type="caution">
    <text evidence="18">Lacks conserved residue(s) required for the propagation of feature annotation.</text>
</comment>
<evidence type="ECO:0000256" key="14">
    <source>
        <dbReference type="ARBA" id="ARBA00025153"/>
    </source>
</evidence>
<dbReference type="PANTHER" id="PTHR12592">
    <property type="entry name" value="ATP-DEPENDENT (S)-NAD(P)H-HYDRATE DEHYDRATASE FAMILY MEMBER"/>
    <property type="match status" value="1"/>
</dbReference>
<feature type="binding site" evidence="18">
    <location>
        <position position="131"/>
    </location>
    <ligand>
        <name>K(+)</name>
        <dbReference type="ChEBI" id="CHEBI:29103"/>
    </ligand>
</feature>
<feature type="binding site" evidence="18">
    <location>
        <position position="70"/>
    </location>
    <ligand>
        <name>K(+)</name>
        <dbReference type="ChEBI" id="CHEBI:29103"/>
    </ligand>
</feature>
<dbReference type="SUPFAM" id="SSF64153">
    <property type="entry name" value="YjeF N-terminal domain-like"/>
    <property type="match status" value="1"/>
</dbReference>
<evidence type="ECO:0000313" key="22">
    <source>
        <dbReference type="EMBL" id="EAR08258.1"/>
    </source>
</evidence>
<dbReference type="AlphaFoldDB" id="A4BHY6"/>
<dbReference type="PROSITE" id="PS01049">
    <property type="entry name" value="YJEF_C_1"/>
    <property type="match status" value="1"/>
</dbReference>
<comment type="catalytic activity">
    <reaction evidence="2 18 19">
        <text>(6R)-NADPHX = (6S)-NADPHX</text>
        <dbReference type="Rhea" id="RHEA:32227"/>
        <dbReference type="ChEBI" id="CHEBI:64076"/>
        <dbReference type="ChEBI" id="CHEBI:64077"/>
        <dbReference type="EC" id="5.1.99.6"/>
    </reaction>
</comment>
<dbReference type="EC" id="4.2.1.136" evidence="19"/>
<evidence type="ECO:0000256" key="15">
    <source>
        <dbReference type="ARBA" id="ARBA00048238"/>
    </source>
</evidence>
<keyword evidence="6 17" id="KW-0547">Nucleotide-binding</keyword>
<feature type="binding site" evidence="17">
    <location>
        <position position="425"/>
    </location>
    <ligand>
        <name>AMP</name>
        <dbReference type="ChEBI" id="CHEBI:456215"/>
    </ligand>
</feature>
<comment type="catalytic activity">
    <reaction evidence="16 17 19">
        <text>(6S)-NADPHX + ADP = AMP + phosphate + NADPH + H(+)</text>
        <dbReference type="Rhea" id="RHEA:32235"/>
        <dbReference type="ChEBI" id="CHEBI:15378"/>
        <dbReference type="ChEBI" id="CHEBI:43474"/>
        <dbReference type="ChEBI" id="CHEBI:57783"/>
        <dbReference type="ChEBI" id="CHEBI:64076"/>
        <dbReference type="ChEBI" id="CHEBI:456215"/>
        <dbReference type="ChEBI" id="CHEBI:456216"/>
        <dbReference type="EC" id="4.2.1.136"/>
    </reaction>
</comment>
<keyword evidence="7 17" id="KW-0067">ATP-binding</keyword>
<evidence type="ECO:0000256" key="17">
    <source>
        <dbReference type="HAMAP-Rule" id="MF_01965"/>
    </source>
</evidence>
<gene>
    <name evidence="18" type="primary">nnrE</name>
    <name evidence="17" type="synonym">nnrD</name>
    <name evidence="22" type="ORF">MED297_13947</name>
</gene>
<evidence type="ECO:0000256" key="16">
    <source>
        <dbReference type="ARBA" id="ARBA00049209"/>
    </source>
</evidence>
<comment type="function">
    <text evidence="18">Catalyzes the epimerization of the S- and R-forms of NAD(P)HX, a damaged form of NAD(P)H that is a result of enzymatic or heat-dependent hydration. This is a prerequisite for the S-specific NAD(P)H-hydrate dehydratase to allow the repair of both epimers of NAD(P)HX.</text>
</comment>